<organism evidence="2 3">
    <name type="scientific">Pseudocercospora eumusae</name>
    <dbReference type="NCBI Taxonomy" id="321146"/>
    <lineage>
        <taxon>Eukaryota</taxon>
        <taxon>Fungi</taxon>
        <taxon>Dikarya</taxon>
        <taxon>Ascomycota</taxon>
        <taxon>Pezizomycotina</taxon>
        <taxon>Dothideomycetes</taxon>
        <taxon>Dothideomycetidae</taxon>
        <taxon>Mycosphaerellales</taxon>
        <taxon>Mycosphaerellaceae</taxon>
        <taxon>Pseudocercospora</taxon>
    </lineage>
</organism>
<feature type="compositionally biased region" description="Basic and acidic residues" evidence="1">
    <location>
        <begin position="9"/>
        <end position="27"/>
    </location>
</feature>
<sequence length="92" mass="9998">MLAAAVASRTERQMPPKHLSDSKDNHKAAVTNKQELSAIQAYLSEKPNFEELRKSAQGTDPDSVQGRSTEYDLKLKEAVSQVIAESKGQAAA</sequence>
<accession>A0A139H0U9</accession>
<dbReference type="EMBL" id="LFZN01000189">
    <property type="protein sequence ID" value="KXS96031.1"/>
    <property type="molecule type" value="Genomic_DNA"/>
</dbReference>
<gene>
    <name evidence="2" type="ORF">AC578_2290</name>
</gene>
<evidence type="ECO:0000313" key="2">
    <source>
        <dbReference type="EMBL" id="KXS96031.1"/>
    </source>
</evidence>
<dbReference type="Proteomes" id="UP000070133">
    <property type="component" value="Unassembled WGS sequence"/>
</dbReference>
<proteinExistence type="predicted"/>
<keyword evidence="3" id="KW-1185">Reference proteome</keyword>
<comment type="caution">
    <text evidence="2">The sequence shown here is derived from an EMBL/GenBank/DDBJ whole genome shotgun (WGS) entry which is preliminary data.</text>
</comment>
<dbReference type="AlphaFoldDB" id="A0A139H0U9"/>
<feature type="region of interest" description="Disordered" evidence="1">
    <location>
        <begin position="1"/>
        <end position="27"/>
    </location>
</feature>
<protein>
    <submittedName>
        <fullName evidence="2">Uncharacterized protein</fullName>
    </submittedName>
</protein>
<name>A0A139H0U9_9PEZI</name>
<evidence type="ECO:0000256" key="1">
    <source>
        <dbReference type="SAM" id="MobiDB-lite"/>
    </source>
</evidence>
<reference evidence="2 3" key="1">
    <citation type="submission" date="2015-07" db="EMBL/GenBank/DDBJ databases">
        <title>Comparative genomics of the Sigatoka disease complex on banana suggests a link between parallel evolutionary changes in Pseudocercospora fijiensis and Pseudocercospora eumusae and increased virulence on the banana host.</title>
        <authorList>
            <person name="Chang T.-C."/>
            <person name="Salvucci A."/>
            <person name="Crous P.W."/>
            <person name="Stergiopoulos I."/>
        </authorList>
    </citation>
    <scope>NUCLEOTIDE SEQUENCE [LARGE SCALE GENOMIC DNA]</scope>
    <source>
        <strain evidence="2 3">CBS 114824</strain>
    </source>
</reference>
<evidence type="ECO:0000313" key="3">
    <source>
        <dbReference type="Proteomes" id="UP000070133"/>
    </source>
</evidence>